<dbReference type="Proteomes" id="UP001151760">
    <property type="component" value="Unassembled WGS sequence"/>
</dbReference>
<reference evidence="3" key="1">
    <citation type="journal article" date="2022" name="Int. J. Mol. Sci.">
        <title>Draft Genome of Tanacetum Coccineum: Genomic Comparison of Closely Related Tanacetum-Family Plants.</title>
        <authorList>
            <person name="Yamashiro T."/>
            <person name="Shiraishi A."/>
            <person name="Nakayama K."/>
            <person name="Satake H."/>
        </authorList>
    </citation>
    <scope>NUCLEOTIDE SEQUENCE</scope>
</reference>
<gene>
    <name evidence="3" type="ORF">Tco_1030536</name>
</gene>
<evidence type="ECO:0000313" key="3">
    <source>
        <dbReference type="EMBL" id="GJT71250.1"/>
    </source>
</evidence>
<accession>A0ABQ5G7Y2</accession>
<sequence length="592" mass="65530">MDFSVISISSNSSEESVGTSTARVILFGTIPTTIPSTAPTTDLPVIHDDTPLVPTDTPTIPNIPSIAPTIQYTSPFIDTNASDSDTPNTPPSQDPYEVTVARWRSRPNGVLKMLTARKSVGSLPTHRLSLRYSADYFSLDSHSNTSSYSSSRHSPSGYALSDSHCDSLTATSAGPSRKRYRSPTSFVPVVSLVYGALSPVRIDLLPPHKRIRDSDSVTDFEVSLEDGFMQYVPREVGLGVDVKYSFEHYTEPDVDSDIQADINACIAFADDLRARGTDGRVVVETTAEEEVESSTRGTTEVAVDPMVRPVIDDDDVRETVRKDVPDHVTASVLKGSRRTKAQRAYRALRRGADQCIALFHPTFKEISSYPRPHRDDYFCGCITMSAATHTGMTQDVINELIAKRVEEAQKAYDTAKNLIIKTEIENEQQDDNVDANGNNGNSNRNGNGNPNENNGGVVPIAQESTYQDFVKCQPLNFKGTEGVVGLTRWFKKMKTVYHISNCPPRYQVKYATCTLLDGALTWWNSHKRTVGVDDAYAMTWKALMKLMTERFQELTLLCTKMVSELEDKVEKYIGGLLDSIQENVIVVEPVRL</sequence>
<evidence type="ECO:0000256" key="2">
    <source>
        <dbReference type="SAM" id="MobiDB-lite"/>
    </source>
</evidence>
<evidence type="ECO:0000256" key="1">
    <source>
        <dbReference type="SAM" id="Coils"/>
    </source>
</evidence>
<proteinExistence type="predicted"/>
<keyword evidence="1" id="KW-0175">Coiled coil</keyword>
<reference evidence="3" key="2">
    <citation type="submission" date="2022-01" db="EMBL/GenBank/DDBJ databases">
        <authorList>
            <person name="Yamashiro T."/>
            <person name="Shiraishi A."/>
            <person name="Satake H."/>
            <person name="Nakayama K."/>
        </authorList>
    </citation>
    <scope>NUCLEOTIDE SEQUENCE</scope>
</reference>
<evidence type="ECO:0008006" key="5">
    <source>
        <dbReference type="Google" id="ProtNLM"/>
    </source>
</evidence>
<feature type="compositionally biased region" description="Low complexity" evidence="2">
    <location>
        <begin position="436"/>
        <end position="456"/>
    </location>
</feature>
<evidence type="ECO:0000313" key="4">
    <source>
        <dbReference type="Proteomes" id="UP001151760"/>
    </source>
</evidence>
<feature type="coiled-coil region" evidence="1">
    <location>
        <begin position="398"/>
        <end position="425"/>
    </location>
</feature>
<feature type="region of interest" description="Disordered" evidence="2">
    <location>
        <begin position="141"/>
        <end position="165"/>
    </location>
</feature>
<keyword evidence="4" id="KW-1185">Reference proteome</keyword>
<feature type="compositionally biased region" description="Low complexity" evidence="2">
    <location>
        <begin position="141"/>
        <end position="156"/>
    </location>
</feature>
<organism evidence="3 4">
    <name type="scientific">Tanacetum coccineum</name>
    <dbReference type="NCBI Taxonomy" id="301880"/>
    <lineage>
        <taxon>Eukaryota</taxon>
        <taxon>Viridiplantae</taxon>
        <taxon>Streptophyta</taxon>
        <taxon>Embryophyta</taxon>
        <taxon>Tracheophyta</taxon>
        <taxon>Spermatophyta</taxon>
        <taxon>Magnoliopsida</taxon>
        <taxon>eudicotyledons</taxon>
        <taxon>Gunneridae</taxon>
        <taxon>Pentapetalae</taxon>
        <taxon>asterids</taxon>
        <taxon>campanulids</taxon>
        <taxon>Asterales</taxon>
        <taxon>Asteraceae</taxon>
        <taxon>Asteroideae</taxon>
        <taxon>Anthemideae</taxon>
        <taxon>Anthemidinae</taxon>
        <taxon>Tanacetum</taxon>
    </lineage>
</organism>
<protein>
    <recommendedName>
        <fullName evidence="5">Reverse transcriptase domain-containing protein</fullName>
    </recommendedName>
</protein>
<comment type="caution">
    <text evidence="3">The sequence shown here is derived from an EMBL/GenBank/DDBJ whole genome shotgun (WGS) entry which is preliminary data.</text>
</comment>
<name>A0ABQ5G7Y2_9ASTR</name>
<dbReference type="EMBL" id="BQNB010018152">
    <property type="protein sequence ID" value="GJT71250.1"/>
    <property type="molecule type" value="Genomic_DNA"/>
</dbReference>
<feature type="region of interest" description="Disordered" evidence="2">
    <location>
        <begin position="427"/>
        <end position="458"/>
    </location>
</feature>